<proteinExistence type="predicted"/>
<dbReference type="OrthoDB" id="2972954at2"/>
<dbReference type="EMBL" id="QGTD01000018">
    <property type="protein sequence ID" value="PWU67274.1"/>
    <property type="molecule type" value="Genomic_DNA"/>
</dbReference>
<dbReference type="Proteomes" id="UP000245624">
    <property type="component" value="Unassembled WGS sequence"/>
</dbReference>
<accession>A0A317KVR9</accession>
<protein>
    <recommendedName>
        <fullName evidence="3">DUF3221 domain-containing protein</fullName>
    </recommendedName>
</protein>
<reference evidence="1 2" key="1">
    <citation type="submission" date="2018-05" db="EMBL/GenBank/DDBJ databases">
        <title>Genomic analysis of Gracilibacillus dipsosauri DD1 reveals novel features of a salt-tolerant amylase.</title>
        <authorList>
            <person name="Deutch C.E."/>
            <person name="Yang S."/>
        </authorList>
    </citation>
    <scope>NUCLEOTIDE SEQUENCE [LARGE SCALE GENOMIC DNA]</scope>
    <source>
        <strain evidence="1 2">DD1</strain>
    </source>
</reference>
<sequence length="118" mass="13541">MSKIVLFSILLISLVGCNQNSENKNNYTTLNLQTHHQVESNPDYQNFIIEDVKETSLFITPPATDPEASYPVYEIYVDEMTQIVGYKNNLDELAKGDNVKVWVQEKDKEPAEKIFVNE</sequence>
<evidence type="ECO:0000313" key="2">
    <source>
        <dbReference type="Proteomes" id="UP000245624"/>
    </source>
</evidence>
<gene>
    <name evidence="1" type="ORF">DLJ74_17050</name>
</gene>
<name>A0A317KVR9_9BACI</name>
<comment type="caution">
    <text evidence="1">The sequence shown here is derived from an EMBL/GenBank/DDBJ whole genome shotgun (WGS) entry which is preliminary data.</text>
</comment>
<dbReference type="RefSeq" id="WP_109985358.1">
    <property type="nucleotide sequence ID" value="NZ_QGTD01000018.1"/>
</dbReference>
<evidence type="ECO:0008006" key="3">
    <source>
        <dbReference type="Google" id="ProtNLM"/>
    </source>
</evidence>
<organism evidence="1 2">
    <name type="scientific">Gracilibacillus dipsosauri</name>
    <dbReference type="NCBI Taxonomy" id="178340"/>
    <lineage>
        <taxon>Bacteria</taxon>
        <taxon>Bacillati</taxon>
        <taxon>Bacillota</taxon>
        <taxon>Bacilli</taxon>
        <taxon>Bacillales</taxon>
        <taxon>Bacillaceae</taxon>
        <taxon>Gracilibacillus</taxon>
    </lineage>
</organism>
<dbReference type="AlphaFoldDB" id="A0A317KVR9"/>
<evidence type="ECO:0000313" key="1">
    <source>
        <dbReference type="EMBL" id="PWU67274.1"/>
    </source>
</evidence>
<keyword evidence="2" id="KW-1185">Reference proteome</keyword>
<dbReference type="PROSITE" id="PS51257">
    <property type="entry name" value="PROKAR_LIPOPROTEIN"/>
    <property type="match status" value="1"/>
</dbReference>